<dbReference type="Pfam" id="PF00491">
    <property type="entry name" value="Arginase"/>
    <property type="match status" value="1"/>
</dbReference>
<evidence type="ECO:0000256" key="4">
    <source>
        <dbReference type="PROSITE-ProRule" id="PRU00742"/>
    </source>
</evidence>
<dbReference type="AlphaFoldDB" id="A0A895XUM3"/>
<dbReference type="Gene3D" id="3.40.800.10">
    <property type="entry name" value="Ureohydrolase domain"/>
    <property type="match status" value="1"/>
</dbReference>
<accession>A0A895XUM3</accession>
<dbReference type="InterPro" id="IPR006035">
    <property type="entry name" value="Ureohydrolase"/>
</dbReference>
<comment type="similarity">
    <text evidence="4">Belongs to the arginase family.</text>
</comment>
<dbReference type="PANTHER" id="PTHR43782:SF3">
    <property type="entry name" value="ARGINASE"/>
    <property type="match status" value="1"/>
</dbReference>
<name>A0A895XUM3_9ACTN</name>
<evidence type="ECO:0000313" key="5">
    <source>
        <dbReference type="EMBL" id="QSB07065.1"/>
    </source>
</evidence>
<organism evidence="5 6">
    <name type="scientific">Natronoglycomyces albus</name>
    <dbReference type="NCBI Taxonomy" id="2811108"/>
    <lineage>
        <taxon>Bacteria</taxon>
        <taxon>Bacillati</taxon>
        <taxon>Actinomycetota</taxon>
        <taxon>Actinomycetes</taxon>
        <taxon>Glycomycetales</taxon>
        <taxon>Glycomycetaceae</taxon>
        <taxon>Natronoglycomyces</taxon>
    </lineage>
</organism>
<keyword evidence="2" id="KW-0378">Hydrolase</keyword>
<evidence type="ECO:0000313" key="6">
    <source>
        <dbReference type="Proteomes" id="UP000662939"/>
    </source>
</evidence>
<dbReference type="GO" id="GO:0004053">
    <property type="term" value="F:arginase activity"/>
    <property type="evidence" value="ECO:0007669"/>
    <property type="project" value="TreeGrafter"/>
</dbReference>
<reference evidence="5" key="1">
    <citation type="submission" date="2021-02" db="EMBL/GenBank/DDBJ databases">
        <title>Natronoglycomyces albus gen. nov., sp. nov, a haloalkaliphilic actinobacterium from a soda solonchak soil.</title>
        <authorList>
            <person name="Sorokin D.Y."/>
            <person name="Khijniak T.V."/>
            <person name="Zakharycheva A.P."/>
            <person name="Boueva O.V."/>
            <person name="Ariskina E.V."/>
            <person name="Hahnke R.L."/>
            <person name="Bunk B."/>
            <person name="Sproer C."/>
            <person name="Schumann P."/>
            <person name="Evtushenko L.I."/>
            <person name="Kublanov I.V."/>
        </authorList>
    </citation>
    <scope>NUCLEOTIDE SEQUENCE</scope>
    <source>
        <strain evidence="5">DSM 106290</strain>
    </source>
</reference>
<keyword evidence="6" id="KW-1185">Reference proteome</keyword>
<proteinExistence type="inferred from homology"/>
<keyword evidence="1" id="KW-0479">Metal-binding</keyword>
<keyword evidence="3" id="KW-0464">Manganese</keyword>
<dbReference type="GO" id="GO:0030145">
    <property type="term" value="F:manganese ion binding"/>
    <property type="evidence" value="ECO:0007669"/>
    <property type="project" value="TreeGrafter"/>
</dbReference>
<dbReference type="SUPFAM" id="SSF52768">
    <property type="entry name" value="Arginase/deacetylase"/>
    <property type="match status" value="1"/>
</dbReference>
<dbReference type="Proteomes" id="UP000662939">
    <property type="component" value="Chromosome"/>
</dbReference>
<dbReference type="GO" id="GO:0005737">
    <property type="term" value="C:cytoplasm"/>
    <property type="evidence" value="ECO:0007669"/>
    <property type="project" value="TreeGrafter"/>
</dbReference>
<dbReference type="CDD" id="cd09999">
    <property type="entry name" value="Arginase-like_1"/>
    <property type="match status" value="1"/>
</dbReference>
<evidence type="ECO:0000256" key="3">
    <source>
        <dbReference type="ARBA" id="ARBA00023211"/>
    </source>
</evidence>
<dbReference type="InterPro" id="IPR023696">
    <property type="entry name" value="Ureohydrolase_dom_sf"/>
</dbReference>
<dbReference type="PRINTS" id="PR00116">
    <property type="entry name" value="ARGINASE"/>
</dbReference>
<dbReference type="KEGG" id="nav:JQS30_11735"/>
<dbReference type="EMBL" id="CP070496">
    <property type="protein sequence ID" value="QSB07065.1"/>
    <property type="molecule type" value="Genomic_DNA"/>
</dbReference>
<evidence type="ECO:0000256" key="2">
    <source>
        <dbReference type="ARBA" id="ARBA00022801"/>
    </source>
</evidence>
<sequence length="295" mass="31609">MLDAPSNLGLRALDPNVEPGCFLLPETLRSEGLLERLNADDGGRVPAPSYPHADWKPGDGVRHAEAIASYSARLASRLEAILAKDEFPLVLGGDCSILLAPMLAMRRRGRFGLVALDGPDFRHPDNSDHVGAAAGESLAMVTGRGDRRLTNIDGLAPYVRDQDTVLIGMREDDEFRQEVEKTLTSVLATEVHQEGAGYAVRQALWNVAECEGFWVHVDADVLDPTVMPAVDTPEEGGIDFPQLQEILAGLLASPHCVGMDVTIYDPLQDGDGSAGRNLTNAIVAALHAAGRGVVY</sequence>
<dbReference type="PANTHER" id="PTHR43782">
    <property type="entry name" value="ARGINASE"/>
    <property type="match status" value="1"/>
</dbReference>
<dbReference type="PROSITE" id="PS51409">
    <property type="entry name" value="ARGINASE_2"/>
    <property type="match status" value="1"/>
</dbReference>
<evidence type="ECO:0000256" key="1">
    <source>
        <dbReference type="ARBA" id="ARBA00022723"/>
    </source>
</evidence>
<protein>
    <submittedName>
        <fullName evidence="5">Arginase family protein</fullName>
    </submittedName>
</protein>
<gene>
    <name evidence="5" type="ORF">JQS30_11735</name>
</gene>